<protein>
    <submittedName>
        <fullName evidence="3">Glycine/betaine ABC transporter substrate-binding protein</fullName>
    </submittedName>
</protein>
<dbReference type="PROSITE" id="PS51257">
    <property type="entry name" value="PROKAR_LIPOPROTEIN"/>
    <property type="match status" value="1"/>
</dbReference>
<accession>A0A5A5TGG6</accession>
<feature type="chain" id="PRO_5022891430" evidence="1">
    <location>
        <begin position="26"/>
        <end position="327"/>
    </location>
</feature>
<dbReference type="InterPro" id="IPR007210">
    <property type="entry name" value="ABC_Gly_betaine_transp_sub-bd"/>
</dbReference>
<dbReference type="Gene3D" id="3.40.190.10">
    <property type="entry name" value="Periplasmic binding protein-like II"/>
    <property type="match status" value="1"/>
</dbReference>
<feature type="domain" description="ABC-type glycine betaine transport system substrate-binding" evidence="2">
    <location>
        <begin position="49"/>
        <end position="315"/>
    </location>
</feature>
<sequence>MPSLFRSLRAKTLVIFACLPLFILAACGNSSTTTTGGGSSPSNPNANVTLTVGGKLDTESKILTKIYTLALRDAGFKVNEKAAFGNNTIVFSGIKSGAIDLYPEFTATGLDALKKTSSLDDAKDYQTVKDGFKQQFQIDWLDYAPLNDTYAVCVQQGNSLGLKTISDLASKAKQVTFDLPSDSTYVFDYLKPKYNLTLNSFKDVHKVDYTIGFKEVSGGQAQANFCYSTDGGITTNKLTVLADDQHAFPAYHPAPIVRASVLSKSPDIATALNALAPKLTTQTSLDLQQQVAKNMNNNMSQNQAIYQAAKAWLQNQGLCKKSGCANS</sequence>
<evidence type="ECO:0000313" key="4">
    <source>
        <dbReference type="Proteomes" id="UP000322530"/>
    </source>
</evidence>
<dbReference type="GO" id="GO:0022857">
    <property type="term" value="F:transmembrane transporter activity"/>
    <property type="evidence" value="ECO:0007669"/>
    <property type="project" value="InterPro"/>
</dbReference>
<dbReference type="Gene3D" id="3.40.190.120">
    <property type="entry name" value="Osmoprotection protein (prox), domain 2"/>
    <property type="match status" value="1"/>
</dbReference>
<dbReference type="GO" id="GO:0043190">
    <property type="term" value="C:ATP-binding cassette (ABC) transporter complex"/>
    <property type="evidence" value="ECO:0007669"/>
    <property type="project" value="InterPro"/>
</dbReference>
<feature type="signal peptide" evidence="1">
    <location>
        <begin position="1"/>
        <end position="25"/>
    </location>
</feature>
<comment type="caution">
    <text evidence="3">The sequence shown here is derived from an EMBL/GenBank/DDBJ whole genome shotgun (WGS) entry which is preliminary data.</text>
</comment>
<dbReference type="SUPFAM" id="SSF53850">
    <property type="entry name" value="Periplasmic binding protein-like II"/>
    <property type="match status" value="1"/>
</dbReference>
<dbReference type="AlphaFoldDB" id="A0A5A5TGG6"/>
<reference evidence="3 4" key="1">
    <citation type="submission" date="2019-01" db="EMBL/GenBank/DDBJ databases">
        <title>Draft genome sequence of Dictyobacter sp. Uno17.</title>
        <authorList>
            <person name="Wang C.M."/>
            <person name="Zheng Y."/>
            <person name="Sakai Y."/>
            <person name="Abe K."/>
            <person name="Yokota A."/>
            <person name="Yabe S."/>
        </authorList>
    </citation>
    <scope>NUCLEOTIDE SEQUENCE [LARGE SCALE GENOMIC DNA]</scope>
    <source>
        <strain evidence="3 4">Uno17</strain>
    </source>
</reference>
<keyword evidence="1" id="KW-0732">Signal</keyword>
<proteinExistence type="predicted"/>
<organism evidence="3 4">
    <name type="scientific">Dictyobacter arantiisoli</name>
    <dbReference type="NCBI Taxonomy" id="2014874"/>
    <lineage>
        <taxon>Bacteria</taxon>
        <taxon>Bacillati</taxon>
        <taxon>Chloroflexota</taxon>
        <taxon>Ktedonobacteria</taxon>
        <taxon>Ktedonobacterales</taxon>
        <taxon>Dictyobacteraceae</taxon>
        <taxon>Dictyobacter</taxon>
    </lineage>
</organism>
<evidence type="ECO:0000313" key="3">
    <source>
        <dbReference type="EMBL" id="GCF10680.1"/>
    </source>
</evidence>
<evidence type="ECO:0000256" key="1">
    <source>
        <dbReference type="SAM" id="SignalP"/>
    </source>
</evidence>
<keyword evidence="4" id="KW-1185">Reference proteome</keyword>
<evidence type="ECO:0000259" key="2">
    <source>
        <dbReference type="Pfam" id="PF04069"/>
    </source>
</evidence>
<dbReference type="RefSeq" id="WP_172632319.1">
    <property type="nucleotide sequence ID" value="NZ_BIXY01000079.1"/>
</dbReference>
<dbReference type="Pfam" id="PF04069">
    <property type="entry name" value="OpuAC"/>
    <property type="match status" value="1"/>
</dbReference>
<dbReference type="EMBL" id="BIXY01000079">
    <property type="protein sequence ID" value="GCF10680.1"/>
    <property type="molecule type" value="Genomic_DNA"/>
</dbReference>
<dbReference type="Proteomes" id="UP000322530">
    <property type="component" value="Unassembled WGS sequence"/>
</dbReference>
<gene>
    <name evidence="3" type="ORF">KDI_42440</name>
</gene>
<name>A0A5A5TGG6_9CHLR</name>